<evidence type="ECO:0000259" key="7">
    <source>
        <dbReference type="Pfam" id="PF16822"/>
    </source>
</evidence>
<proteinExistence type="predicted"/>
<reference evidence="8" key="2">
    <citation type="submission" date="2021-08" db="EMBL/GenBank/DDBJ databases">
        <authorList>
            <person name="Tani A."/>
            <person name="Ola A."/>
            <person name="Ogura Y."/>
            <person name="Katsura K."/>
            <person name="Hayashi T."/>
        </authorList>
    </citation>
    <scope>NUCLEOTIDE SEQUENCE</scope>
    <source>
        <strain evidence="8">DSM 23674</strain>
    </source>
</reference>
<dbReference type="EMBL" id="BPRA01000016">
    <property type="protein sequence ID" value="GJE56986.1"/>
    <property type="molecule type" value="Genomic_DNA"/>
</dbReference>
<gene>
    <name evidence="8" type="ORF">EKPJFOCH_3496</name>
</gene>
<keyword evidence="4" id="KW-0732">Signal</keyword>
<keyword evidence="5" id="KW-0574">Periplasm</keyword>
<sequence>MLATRQQDAATPSSSAAEVHVGRDGWLFLTGGRNRVLDQFGRPGFSRRTLWRWRSHLAERVRRSARFGAAYLHVVAPEKLTIYHDAVDGLAFDPERAPALRLRRWLRGSAGAKALVDLVGPMRAARWEVPLYRRTDTHWTFAGCDLAYRTILARLDVAPRDDIAARRLQETFSYSGDLATKLTPMPVETVENCRFESAARRIHANGLLSHFEAAGRPMDAHIGAHAVFRNDDPEADPRRIVIFGDSYAQHSAMSPVATLTPFLADRFREVHFLWSTSMDWDYLAEVRPDVVIGEIAERFMIDAPARNMRIGALADLAMARKASV</sequence>
<comment type="pathway">
    <text evidence="2">Glycan biosynthesis; alginate biosynthesis.</text>
</comment>
<dbReference type="Pfam" id="PF16822">
    <property type="entry name" value="ALGX"/>
    <property type="match status" value="1"/>
</dbReference>
<evidence type="ECO:0000256" key="4">
    <source>
        <dbReference type="ARBA" id="ARBA00022729"/>
    </source>
</evidence>
<name>A0ABQ4TNW0_9HYPH</name>
<dbReference type="InterPro" id="IPR031811">
    <property type="entry name" value="ALGX/ALGJ_SGNH-like"/>
</dbReference>
<evidence type="ECO:0000313" key="8">
    <source>
        <dbReference type="EMBL" id="GJE56986.1"/>
    </source>
</evidence>
<evidence type="ECO:0000256" key="5">
    <source>
        <dbReference type="ARBA" id="ARBA00022764"/>
    </source>
</evidence>
<evidence type="ECO:0000256" key="6">
    <source>
        <dbReference type="ARBA" id="ARBA00022841"/>
    </source>
</evidence>
<accession>A0ABQ4TNW0</accession>
<evidence type="ECO:0000256" key="2">
    <source>
        <dbReference type="ARBA" id="ARBA00005182"/>
    </source>
</evidence>
<feature type="domain" description="AlgX/AlgJ SGNH hydrolase-like" evidence="7">
    <location>
        <begin position="19"/>
        <end position="185"/>
    </location>
</feature>
<comment type="caution">
    <text evidence="8">The sequence shown here is derived from an EMBL/GenBank/DDBJ whole genome shotgun (WGS) entry which is preliminary data.</text>
</comment>
<protein>
    <recommendedName>
        <fullName evidence="7">AlgX/AlgJ SGNH hydrolase-like domain-containing protein</fullName>
    </recommendedName>
</protein>
<evidence type="ECO:0000256" key="1">
    <source>
        <dbReference type="ARBA" id="ARBA00004418"/>
    </source>
</evidence>
<keyword evidence="6" id="KW-0016">Alginate biosynthesis</keyword>
<dbReference type="Proteomes" id="UP001055101">
    <property type="component" value="Unassembled WGS sequence"/>
</dbReference>
<reference evidence="8" key="1">
    <citation type="journal article" date="2021" name="Front. Microbiol.">
        <title>Comprehensive Comparative Genomics and Phenotyping of Methylobacterium Species.</title>
        <authorList>
            <person name="Alessa O."/>
            <person name="Ogura Y."/>
            <person name="Fujitani Y."/>
            <person name="Takami H."/>
            <person name="Hayashi T."/>
            <person name="Sahin N."/>
            <person name="Tani A."/>
        </authorList>
    </citation>
    <scope>NUCLEOTIDE SEQUENCE</scope>
    <source>
        <strain evidence="8">DSM 23674</strain>
    </source>
</reference>
<dbReference type="RefSeq" id="WP_147820257.1">
    <property type="nucleotide sequence ID" value="NZ_BPRA01000016.1"/>
</dbReference>
<keyword evidence="3" id="KW-0808">Transferase</keyword>
<organism evidence="8 9">
    <name type="scientific">Methylobacterium thuringiense</name>
    <dbReference type="NCBI Taxonomy" id="1003091"/>
    <lineage>
        <taxon>Bacteria</taxon>
        <taxon>Pseudomonadati</taxon>
        <taxon>Pseudomonadota</taxon>
        <taxon>Alphaproteobacteria</taxon>
        <taxon>Hyphomicrobiales</taxon>
        <taxon>Methylobacteriaceae</taxon>
        <taxon>Methylobacterium</taxon>
    </lineage>
</organism>
<keyword evidence="9" id="KW-1185">Reference proteome</keyword>
<evidence type="ECO:0000256" key="3">
    <source>
        <dbReference type="ARBA" id="ARBA00022679"/>
    </source>
</evidence>
<comment type="subcellular location">
    <subcellularLocation>
        <location evidence="1">Periplasm</location>
    </subcellularLocation>
</comment>
<evidence type="ECO:0000313" key="9">
    <source>
        <dbReference type="Proteomes" id="UP001055101"/>
    </source>
</evidence>